<evidence type="ECO:0000256" key="1">
    <source>
        <dbReference type="ARBA" id="ARBA00022857"/>
    </source>
</evidence>
<dbReference type="EMBL" id="ML993627">
    <property type="protein sequence ID" value="KAF2160376.1"/>
    <property type="molecule type" value="Genomic_DNA"/>
</dbReference>
<dbReference type="GO" id="GO:0016491">
    <property type="term" value="F:oxidoreductase activity"/>
    <property type="evidence" value="ECO:0007669"/>
    <property type="project" value="UniProtKB-KW"/>
</dbReference>
<dbReference type="Gene3D" id="3.90.25.10">
    <property type="entry name" value="UDP-galactose 4-epimerase, domain 1"/>
    <property type="match status" value="1"/>
</dbReference>
<keyword evidence="1" id="KW-0521">NADP</keyword>
<dbReference type="Gene3D" id="3.40.50.720">
    <property type="entry name" value="NAD(P)-binding Rossmann-like Domain"/>
    <property type="match status" value="1"/>
</dbReference>
<dbReference type="RefSeq" id="XP_033661265.1">
    <property type="nucleotide sequence ID" value="XM_033818780.1"/>
</dbReference>
<evidence type="ECO:0000259" key="3">
    <source>
        <dbReference type="Pfam" id="PF05368"/>
    </source>
</evidence>
<name>A0A6A6C4R8_ZASCE</name>
<dbReference type="InterPro" id="IPR051609">
    <property type="entry name" value="NmrA/Isoflavone_reductase-like"/>
</dbReference>
<evidence type="ECO:0000313" key="5">
    <source>
        <dbReference type="Proteomes" id="UP000799537"/>
    </source>
</evidence>
<organism evidence="4 5">
    <name type="scientific">Zasmidium cellare ATCC 36951</name>
    <dbReference type="NCBI Taxonomy" id="1080233"/>
    <lineage>
        <taxon>Eukaryota</taxon>
        <taxon>Fungi</taxon>
        <taxon>Dikarya</taxon>
        <taxon>Ascomycota</taxon>
        <taxon>Pezizomycotina</taxon>
        <taxon>Dothideomycetes</taxon>
        <taxon>Dothideomycetidae</taxon>
        <taxon>Mycosphaerellales</taxon>
        <taxon>Mycosphaerellaceae</taxon>
        <taxon>Zasmidium</taxon>
    </lineage>
</organism>
<sequence>MATHCVGLIGATGETGGSILQGLIQDGSFEIIALARPESLSKPANVALKDKGIQVRALDLEGSEQAIVAALKDIDILISAIAGSQQLVQIPLAKAAKVAGIKRFVPCAFATPMPVGVHQSRDQKEEIFNLTKRLHLPYTIIDVGWWHQFSFPRLPSGKIDYVVGFPNETVPGDGNIPTALTDLRDVGKYVARVIKDDRTLNKTVFVYNELWTQNRIHDLLEKLSGEKIPRKYTPAEKYEQKVDDVIAELEANPKDPVLRVKKVYNQYCLSVGIRGENTPEYAQYLGYLDGKQLYPDVKFTPYEDYLQEVVDGRAVGIYDEMRPLLFEALAEGD</sequence>
<dbReference type="GeneID" id="54572052"/>
<dbReference type="Proteomes" id="UP000799537">
    <property type="component" value="Unassembled WGS sequence"/>
</dbReference>
<dbReference type="OrthoDB" id="419598at2759"/>
<dbReference type="Pfam" id="PF05368">
    <property type="entry name" value="NmrA"/>
    <property type="match status" value="1"/>
</dbReference>
<evidence type="ECO:0000256" key="2">
    <source>
        <dbReference type="ARBA" id="ARBA00023002"/>
    </source>
</evidence>
<keyword evidence="5" id="KW-1185">Reference proteome</keyword>
<dbReference type="PANTHER" id="PTHR47706">
    <property type="entry name" value="NMRA-LIKE FAMILY PROTEIN"/>
    <property type="match status" value="1"/>
</dbReference>
<dbReference type="AlphaFoldDB" id="A0A6A6C4R8"/>
<protein>
    <recommendedName>
        <fullName evidence="3">NmrA-like domain-containing protein</fullName>
    </recommendedName>
</protein>
<reference evidence="4" key="1">
    <citation type="journal article" date="2020" name="Stud. Mycol.">
        <title>101 Dothideomycetes genomes: a test case for predicting lifestyles and emergence of pathogens.</title>
        <authorList>
            <person name="Haridas S."/>
            <person name="Albert R."/>
            <person name="Binder M."/>
            <person name="Bloem J."/>
            <person name="Labutti K."/>
            <person name="Salamov A."/>
            <person name="Andreopoulos B."/>
            <person name="Baker S."/>
            <person name="Barry K."/>
            <person name="Bills G."/>
            <person name="Bluhm B."/>
            <person name="Cannon C."/>
            <person name="Castanera R."/>
            <person name="Culley D."/>
            <person name="Daum C."/>
            <person name="Ezra D."/>
            <person name="Gonzalez J."/>
            <person name="Henrissat B."/>
            <person name="Kuo A."/>
            <person name="Liang C."/>
            <person name="Lipzen A."/>
            <person name="Lutzoni F."/>
            <person name="Magnuson J."/>
            <person name="Mondo S."/>
            <person name="Nolan M."/>
            <person name="Ohm R."/>
            <person name="Pangilinan J."/>
            <person name="Park H.-J."/>
            <person name="Ramirez L."/>
            <person name="Alfaro M."/>
            <person name="Sun H."/>
            <person name="Tritt A."/>
            <person name="Yoshinaga Y."/>
            <person name="Zwiers L.-H."/>
            <person name="Turgeon B."/>
            <person name="Goodwin S."/>
            <person name="Spatafora J."/>
            <person name="Crous P."/>
            <person name="Grigoriev I."/>
        </authorList>
    </citation>
    <scope>NUCLEOTIDE SEQUENCE</scope>
    <source>
        <strain evidence="4">ATCC 36951</strain>
    </source>
</reference>
<feature type="domain" description="NmrA-like" evidence="3">
    <location>
        <begin position="6"/>
        <end position="245"/>
    </location>
</feature>
<gene>
    <name evidence="4" type="ORF">M409DRAFT_70528</name>
</gene>
<evidence type="ECO:0000313" key="4">
    <source>
        <dbReference type="EMBL" id="KAF2160376.1"/>
    </source>
</evidence>
<dbReference type="InterPro" id="IPR036291">
    <property type="entry name" value="NAD(P)-bd_dom_sf"/>
</dbReference>
<accession>A0A6A6C4R8</accession>
<keyword evidence="2" id="KW-0560">Oxidoreductase</keyword>
<dbReference type="InterPro" id="IPR045312">
    <property type="entry name" value="PCBER-like"/>
</dbReference>
<dbReference type="CDD" id="cd05259">
    <property type="entry name" value="PCBER_SDR_a"/>
    <property type="match status" value="1"/>
</dbReference>
<dbReference type="PANTHER" id="PTHR47706:SF9">
    <property type="entry name" value="NMRA-LIKE DOMAIN-CONTAINING PROTEIN-RELATED"/>
    <property type="match status" value="1"/>
</dbReference>
<proteinExistence type="predicted"/>
<dbReference type="SUPFAM" id="SSF51735">
    <property type="entry name" value="NAD(P)-binding Rossmann-fold domains"/>
    <property type="match status" value="1"/>
</dbReference>
<dbReference type="InterPro" id="IPR008030">
    <property type="entry name" value="NmrA-like"/>
</dbReference>